<dbReference type="AlphaFoldDB" id="A0A8S1ECF1"/>
<evidence type="ECO:0000313" key="5">
    <source>
        <dbReference type="EMBL" id="CAB3399618.1"/>
    </source>
</evidence>
<dbReference type="CDD" id="cd00054">
    <property type="entry name" value="EGF_CA"/>
    <property type="match status" value="1"/>
</dbReference>
<evidence type="ECO:0000259" key="4">
    <source>
        <dbReference type="PROSITE" id="PS50026"/>
    </source>
</evidence>
<feature type="domain" description="EGF-like" evidence="4">
    <location>
        <begin position="15"/>
        <end position="51"/>
    </location>
</feature>
<gene>
    <name evidence="5" type="ORF">CBOVIS_LOCUS2715</name>
</gene>
<keyword evidence="3" id="KW-0472">Membrane</keyword>
<comment type="caution">
    <text evidence="2">Lacks conserved residue(s) required for the propagation of feature annotation.</text>
</comment>
<name>A0A8S1ECF1_9PELO</name>
<dbReference type="InterPro" id="IPR000742">
    <property type="entry name" value="EGF"/>
</dbReference>
<evidence type="ECO:0000256" key="2">
    <source>
        <dbReference type="PROSITE-ProRule" id="PRU00076"/>
    </source>
</evidence>
<dbReference type="InterPro" id="IPR000152">
    <property type="entry name" value="EGF-type_Asp/Asn_hydroxyl_site"/>
</dbReference>
<dbReference type="Proteomes" id="UP000494206">
    <property type="component" value="Unassembled WGS sequence"/>
</dbReference>
<protein>
    <recommendedName>
        <fullName evidence="4">EGF-like domain-containing protein</fullName>
    </recommendedName>
</protein>
<reference evidence="5 6" key="1">
    <citation type="submission" date="2020-04" db="EMBL/GenBank/DDBJ databases">
        <authorList>
            <person name="Laetsch R D."/>
            <person name="Stevens L."/>
            <person name="Kumar S."/>
            <person name="Blaxter L. M."/>
        </authorList>
    </citation>
    <scope>NUCLEOTIDE SEQUENCE [LARGE SCALE GENOMIC DNA]</scope>
</reference>
<comment type="caution">
    <text evidence="5">The sequence shown here is derived from an EMBL/GenBank/DDBJ whole genome shotgun (WGS) entry which is preliminary data.</text>
</comment>
<keyword evidence="3" id="KW-1133">Transmembrane helix</keyword>
<dbReference type="PROSITE" id="PS00022">
    <property type="entry name" value="EGF_1"/>
    <property type="match status" value="1"/>
</dbReference>
<keyword evidence="2" id="KW-0245">EGF-like domain</keyword>
<keyword evidence="1 2" id="KW-1015">Disulfide bond</keyword>
<dbReference type="SUPFAM" id="SSF57196">
    <property type="entry name" value="EGF/Laminin"/>
    <property type="match status" value="1"/>
</dbReference>
<keyword evidence="6" id="KW-1185">Reference proteome</keyword>
<accession>A0A8S1ECF1</accession>
<feature type="transmembrane region" description="Helical" evidence="3">
    <location>
        <begin position="66"/>
        <end position="87"/>
    </location>
</feature>
<evidence type="ECO:0000256" key="3">
    <source>
        <dbReference type="SAM" id="Phobius"/>
    </source>
</evidence>
<evidence type="ECO:0000313" key="6">
    <source>
        <dbReference type="Proteomes" id="UP000494206"/>
    </source>
</evidence>
<dbReference type="Pfam" id="PF00008">
    <property type="entry name" value="EGF"/>
    <property type="match status" value="1"/>
</dbReference>
<dbReference type="EMBL" id="CADEPM010000002">
    <property type="protein sequence ID" value="CAB3399618.1"/>
    <property type="molecule type" value="Genomic_DNA"/>
</dbReference>
<organism evidence="5 6">
    <name type="scientific">Caenorhabditis bovis</name>
    <dbReference type="NCBI Taxonomy" id="2654633"/>
    <lineage>
        <taxon>Eukaryota</taxon>
        <taxon>Metazoa</taxon>
        <taxon>Ecdysozoa</taxon>
        <taxon>Nematoda</taxon>
        <taxon>Chromadorea</taxon>
        <taxon>Rhabditida</taxon>
        <taxon>Rhabditina</taxon>
        <taxon>Rhabditomorpha</taxon>
        <taxon>Rhabditoidea</taxon>
        <taxon>Rhabditidae</taxon>
        <taxon>Peloderinae</taxon>
        <taxon>Caenorhabditis</taxon>
    </lineage>
</organism>
<sequence length="134" mass="15155">MYALSRMYFVNSFDFLSSCLATKCLNGGVCMNTSSIFRCSCPRLYNGPFCQFDANDTNYEWNTLEVAIFFFVVFMVAFAIAIVCCAWEEDEDMFDSVTDGEQIMAMANIRKGIVVSRTRETVLADNEDSGMLQL</sequence>
<dbReference type="PROSITE" id="PS50026">
    <property type="entry name" value="EGF_3"/>
    <property type="match status" value="1"/>
</dbReference>
<dbReference type="Gene3D" id="2.10.25.10">
    <property type="entry name" value="Laminin"/>
    <property type="match status" value="1"/>
</dbReference>
<evidence type="ECO:0000256" key="1">
    <source>
        <dbReference type="ARBA" id="ARBA00023157"/>
    </source>
</evidence>
<feature type="disulfide bond" evidence="2">
    <location>
        <begin position="41"/>
        <end position="50"/>
    </location>
</feature>
<dbReference type="OrthoDB" id="5772665at2759"/>
<proteinExistence type="predicted"/>
<dbReference type="PROSITE" id="PS00010">
    <property type="entry name" value="ASX_HYDROXYL"/>
    <property type="match status" value="1"/>
</dbReference>
<keyword evidence="3" id="KW-0812">Transmembrane</keyword>